<feature type="domain" description="PPIase FKBP-type" evidence="6">
    <location>
        <begin position="20"/>
        <end position="106"/>
    </location>
</feature>
<comment type="catalytic activity">
    <reaction evidence="1 5">
        <text>[protein]-peptidylproline (omega=180) = [protein]-peptidylproline (omega=0)</text>
        <dbReference type="Rhea" id="RHEA:16237"/>
        <dbReference type="Rhea" id="RHEA-COMP:10747"/>
        <dbReference type="Rhea" id="RHEA-COMP:10748"/>
        <dbReference type="ChEBI" id="CHEBI:83833"/>
        <dbReference type="ChEBI" id="CHEBI:83834"/>
        <dbReference type="EC" id="5.2.1.8"/>
    </reaction>
</comment>
<name>A0A5A8DI37_CAFRO</name>
<comment type="caution">
    <text evidence="7">The sequence shown here is derived from an EMBL/GenBank/DDBJ whole genome shotgun (WGS) entry which is preliminary data.</text>
</comment>
<evidence type="ECO:0000313" key="8">
    <source>
        <dbReference type="Proteomes" id="UP000324907"/>
    </source>
</evidence>
<dbReference type="PROSITE" id="PS50059">
    <property type="entry name" value="FKBP_PPIASE"/>
    <property type="match status" value="1"/>
</dbReference>
<keyword evidence="4 5" id="KW-0413">Isomerase</keyword>
<dbReference type="GO" id="GO:0003755">
    <property type="term" value="F:peptidyl-prolyl cis-trans isomerase activity"/>
    <property type="evidence" value="ECO:0007669"/>
    <property type="project" value="UniProtKB-KW"/>
</dbReference>
<dbReference type="AlphaFoldDB" id="A0A5A8DI37"/>
<dbReference type="GO" id="GO:0005737">
    <property type="term" value="C:cytoplasm"/>
    <property type="evidence" value="ECO:0007669"/>
    <property type="project" value="TreeGrafter"/>
</dbReference>
<evidence type="ECO:0000256" key="5">
    <source>
        <dbReference type="PROSITE-ProRule" id="PRU00277"/>
    </source>
</evidence>
<dbReference type="EMBL" id="VLTL01000051">
    <property type="protein sequence ID" value="KAA0164928.1"/>
    <property type="molecule type" value="Genomic_DNA"/>
</dbReference>
<accession>A0A5A8DI37</accession>
<sequence length="106" mass="11295">MGVKKTTIKAGDGSTFPKAGDKLTMHYTGTLTSGAKFDSSKDRGTPFKFTIGVGQVIRGWDEGVTQMSLGETAKLEITCESLLGRLRSARLQAAGYAARSLPLRVV</sequence>
<dbReference type="InterPro" id="IPR001179">
    <property type="entry name" value="PPIase_FKBP_dom"/>
</dbReference>
<dbReference type="Pfam" id="PF00254">
    <property type="entry name" value="FKBP_C"/>
    <property type="match status" value="1"/>
</dbReference>
<evidence type="ECO:0000256" key="2">
    <source>
        <dbReference type="ARBA" id="ARBA00013194"/>
    </source>
</evidence>
<evidence type="ECO:0000256" key="1">
    <source>
        <dbReference type="ARBA" id="ARBA00000971"/>
    </source>
</evidence>
<proteinExistence type="predicted"/>
<dbReference type="PANTHER" id="PTHR10516:SF443">
    <property type="entry name" value="FK506-BINDING PROTEIN 59-RELATED"/>
    <property type="match status" value="1"/>
</dbReference>
<dbReference type="InterPro" id="IPR046357">
    <property type="entry name" value="PPIase_dom_sf"/>
</dbReference>
<evidence type="ECO:0000256" key="3">
    <source>
        <dbReference type="ARBA" id="ARBA00023110"/>
    </source>
</evidence>
<dbReference type="SUPFAM" id="SSF54534">
    <property type="entry name" value="FKBP-like"/>
    <property type="match status" value="1"/>
</dbReference>
<dbReference type="InterPro" id="IPR050689">
    <property type="entry name" value="FKBP-type_PPIase"/>
</dbReference>
<organism evidence="7 8">
    <name type="scientific">Cafeteria roenbergensis</name>
    <name type="common">Marine flagellate</name>
    <dbReference type="NCBI Taxonomy" id="33653"/>
    <lineage>
        <taxon>Eukaryota</taxon>
        <taxon>Sar</taxon>
        <taxon>Stramenopiles</taxon>
        <taxon>Bigyra</taxon>
        <taxon>Opalozoa</taxon>
        <taxon>Bicosoecida</taxon>
        <taxon>Cafeteriaceae</taxon>
        <taxon>Cafeteria</taxon>
    </lineage>
</organism>
<reference evidence="7 8" key="1">
    <citation type="submission" date="2019-07" db="EMBL/GenBank/DDBJ databases">
        <title>Genomes of Cafeteria roenbergensis.</title>
        <authorList>
            <person name="Fischer M.G."/>
            <person name="Hackl T."/>
            <person name="Roman M."/>
        </authorList>
    </citation>
    <scope>NUCLEOTIDE SEQUENCE [LARGE SCALE GENOMIC DNA]</scope>
    <source>
        <strain evidence="7 8">RCC970-E3</strain>
    </source>
</reference>
<protein>
    <recommendedName>
        <fullName evidence="2 5">peptidylprolyl isomerase</fullName>
        <ecNumber evidence="2 5">5.2.1.8</ecNumber>
    </recommendedName>
</protein>
<dbReference type="Gene3D" id="3.10.50.40">
    <property type="match status" value="1"/>
</dbReference>
<evidence type="ECO:0000259" key="6">
    <source>
        <dbReference type="PROSITE" id="PS50059"/>
    </source>
</evidence>
<dbReference type="PANTHER" id="PTHR10516">
    <property type="entry name" value="PEPTIDYL-PROLYL CIS-TRANS ISOMERASE"/>
    <property type="match status" value="1"/>
</dbReference>
<evidence type="ECO:0000256" key="4">
    <source>
        <dbReference type="ARBA" id="ARBA00023235"/>
    </source>
</evidence>
<dbReference type="Proteomes" id="UP000324907">
    <property type="component" value="Unassembled WGS sequence"/>
</dbReference>
<dbReference type="EC" id="5.2.1.8" evidence="2 5"/>
<gene>
    <name evidence="7" type="ORF">FNF28_03662</name>
</gene>
<evidence type="ECO:0000313" key="7">
    <source>
        <dbReference type="EMBL" id="KAA0164928.1"/>
    </source>
</evidence>
<keyword evidence="3 5" id="KW-0697">Rotamase</keyword>